<dbReference type="Proteomes" id="UP000320762">
    <property type="component" value="Unassembled WGS sequence"/>
</dbReference>
<keyword evidence="12" id="KW-0227">DNA damage</keyword>
<dbReference type="GO" id="GO:0006281">
    <property type="term" value="P:DNA repair"/>
    <property type="evidence" value="ECO:0007669"/>
    <property type="project" value="UniProtKB-KW"/>
</dbReference>
<dbReference type="GO" id="GO:0005524">
    <property type="term" value="F:ATP binding"/>
    <property type="evidence" value="ECO:0007669"/>
    <property type="project" value="UniProtKB-KW"/>
</dbReference>
<dbReference type="InterPro" id="IPR011604">
    <property type="entry name" value="PDDEXK-like_dom_sf"/>
</dbReference>
<dbReference type="PANTHER" id="PTHR43788">
    <property type="entry name" value="DNA2/NAM7 HELICASE FAMILY MEMBER"/>
    <property type="match status" value="1"/>
</dbReference>
<dbReference type="PANTHER" id="PTHR43788:SF8">
    <property type="entry name" value="DNA-BINDING PROTEIN SMUBP-2"/>
    <property type="match status" value="1"/>
</dbReference>
<keyword evidence="19" id="KW-0234">DNA repair</keyword>
<evidence type="ECO:0000256" key="12">
    <source>
        <dbReference type="ARBA" id="ARBA00022763"/>
    </source>
</evidence>
<feature type="compositionally biased region" description="Basic residues" evidence="23">
    <location>
        <begin position="38"/>
        <end position="50"/>
    </location>
</feature>
<keyword evidence="14" id="KW-0347">Helicase</keyword>
<keyword evidence="17" id="KW-0411">Iron-sulfur</keyword>
<dbReference type="Pfam" id="PF13086">
    <property type="entry name" value="AAA_11"/>
    <property type="match status" value="1"/>
</dbReference>
<keyword evidence="6" id="KW-0004">4Fe-4S</keyword>
<dbReference type="Gene3D" id="3.90.320.10">
    <property type="match status" value="1"/>
</dbReference>
<dbReference type="GO" id="GO:0051539">
    <property type="term" value="F:4 iron, 4 sulfur cluster binding"/>
    <property type="evidence" value="ECO:0007669"/>
    <property type="project" value="UniProtKB-KW"/>
</dbReference>
<evidence type="ECO:0000313" key="28">
    <source>
        <dbReference type="Proteomes" id="UP000320762"/>
    </source>
</evidence>
<keyword evidence="21" id="KW-0511">Multifunctional enzyme</keyword>
<dbReference type="CDD" id="cd22318">
    <property type="entry name" value="DNA2_N-like"/>
    <property type="match status" value="1"/>
</dbReference>
<comment type="similarity">
    <text evidence="3">Belongs to the DNA2/NAM7 helicase family.</text>
</comment>
<evidence type="ECO:0000256" key="9">
    <source>
        <dbReference type="ARBA" id="ARBA00022723"/>
    </source>
</evidence>
<feature type="domain" description="DNA2/NAM7 helicase-like C-terminal" evidence="26">
    <location>
        <begin position="859"/>
        <end position="1070"/>
    </location>
</feature>
<evidence type="ECO:0000256" key="5">
    <source>
        <dbReference type="ARBA" id="ARBA00021516"/>
    </source>
</evidence>
<evidence type="ECO:0000256" key="13">
    <source>
        <dbReference type="ARBA" id="ARBA00022801"/>
    </source>
</evidence>
<dbReference type="GO" id="GO:0016887">
    <property type="term" value="F:ATP hydrolysis activity"/>
    <property type="evidence" value="ECO:0007669"/>
    <property type="project" value="RHEA"/>
</dbReference>
<evidence type="ECO:0000256" key="14">
    <source>
        <dbReference type="ARBA" id="ARBA00022806"/>
    </source>
</evidence>
<keyword evidence="20" id="KW-0539">Nucleus</keyword>
<protein>
    <recommendedName>
        <fullName evidence="5">DNA replication ATP-dependent helicase/nuclease DNA2</fullName>
        <ecNumber evidence="4">3.6.4.12</ecNumber>
    </recommendedName>
</protein>
<keyword evidence="15" id="KW-0067">ATP-binding</keyword>
<dbReference type="InterPro" id="IPR041679">
    <property type="entry name" value="DNA2/NAM7-like_C"/>
</dbReference>
<feature type="region of interest" description="Disordered" evidence="23">
    <location>
        <begin position="1106"/>
        <end position="1140"/>
    </location>
</feature>
<dbReference type="AlphaFoldDB" id="A0A550BY01"/>
<dbReference type="STRING" id="97359.A0A550BY01"/>
<evidence type="ECO:0000256" key="19">
    <source>
        <dbReference type="ARBA" id="ARBA00023204"/>
    </source>
</evidence>
<dbReference type="FunFam" id="3.40.50.300:FF:000789">
    <property type="entry name" value="DNA replication ATP-dependent helicase/nuclease DNA2"/>
    <property type="match status" value="1"/>
</dbReference>
<keyword evidence="10" id="KW-0547">Nucleotide-binding</keyword>
<evidence type="ECO:0000256" key="2">
    <source>
        <dbReference type="ARBA" id="ARBA00004123"/>
    </source>
</evidence>
<evidence type="ECO:0000256" key="22">
    <source>
        <dbReference type="ARBA" id="ARBA00047995"/>
    </source>
</evidence>
<keyword evidence="9" id="KW-0479">Metal-binding</keyword>
<evidence type="ECO:0000256" key="17">
    <source>
        <dbReference type="ARBA" id="ARBA00023014"/>
    </source>
</evidence>
<dbReference type="SUPFAM" id="SSF52540">
    <property type="entry name" value="P-loop containing nucleoside triphosphate hydrolases"/>
    <property type="match status" value="1"/>
</dbReference>
<dbReference type="InterPro" id="IPR041677">
    <property type="entry name" value="DNA2/NAM7_AAA_11"/>
</dbReference>
<evidence type="ECO:0000259" key="25">
    <source>
        <dbReference type="Pfam" id="PF13086"/>
    </source>
</evidence>
<evidence type="ECO:0000256" key="10">
    <source>
        <dbReference type="ARBA" id="ARBA00022741"/>
    </source>
</evidence>
<evidence type="ECO:0000256" key="8">
    <source>
        <dbReference type="ARBA" id="ARBA00022722"/>
    </source>
</evidence>
<evidence type="ECO:0000256" key="23">
    <source>
        <dbReference type="SAM" id="MobiDB-lite"/>
    </source>
</evidence>
<dbReference type="GO" id="GO:0004519">
    <property type="term" value="F:endonuclease activity"/>
    <property type="evidence" value="ECO:0007669"/>
    <property type="project" value="UniProtKB-KW"/>
</dbReference>
<dbReference type="EMBL" id="VDMD01000048">
    <property type="protein sequence ID" value="TRM57387.1"/>
    <property type="molecule type" value="Genomic_DNA"/>
</dbReference>
<comment type="catalytic activity">
    <reaction evidence="22">
        <text>ATP + H2O = ADP + phosphate + H(+)</text>
        <dbReference type="Rhea" id="RHEA:13065"/>
        <dbReference type="ChEBI" id="CHEBI:15377"/>
        <dbReference type="ChEBI" id="CHEBI:15378"/>
        <dbReference type="ChEBI" id="CHEBI:30616"/>
        <dbReference type="ChEBI" id="CHEBI:43474"/>
        <dbReference type="ChEBI" id="CHEBI:456216"/>
        <dbReference type="EC" id="3.6.4.12"/>
    </reaction>
</comment>
<evidence type="ECO:0000259" key="24">
    <source>
        <dbReference type="Pfam" id="PF08696"/>
    </source>
</evidence>
<dbReference type="EC" id="3.6.4.12" evidence="4"/>
<evidence type="ECO:0000256" key="15">
    <source>
        <dbReference type="ARBA" id="ARBA00022840"/>
    </source>
</evidence>
<keyword evidence="8" id="KW-0540">Nuclease</keyword>
<feature type="region of interest" description="Disordered" evidence="23">
    <location>
        <begin position="25"/>
        <end position="78"/>
    </location>
</feature>
<feature type="domain" description="DNA replication factor Dna2 N-terminal" evidence="24">
    <location>
        <begin position="150"/>
        <end position="359"/>
    </location>
</feature>
<comment type="subcellular location">
    <subcellularLocation>
        <location evidence="2">Nucleus</location>
    </subcellularLocation>
</comment>
<organism evidence="27 28">
    <name type="scientific">Schizophyllum amplum</name>
    <dbReference type="NCBI Taxonomy" id="97359"/>
    <lineage>
        <taxon>Eukaryota</taxon>
        <taxon>Fungi</taxon>
        <taxon>Dikarya</taxon>
        <taxon>Basidiomycota</taxon>
        <taxon>Agaricomycotina</taxon>
        <taxon>Agaricomycetes</taxon>
        <taxon>Agaricomycetidae</taxon>
        <taxon>Agaricales</taxon>
        <taxon>Schizophyllaceae</taxon>
        <taxon>Schizophyllum</taxon>
    </lineage>
</organism>
<dbReference type="InterPro" id="IPR050534">
    <property type="entry name" value="Coronavir_polyprotein_1ab"/>
</dbReference>
<keyword evidence="18" id="KW-0238">DNA-binding</keyword>
<sequence length="1171" mass="130207">MQVAKPSKAEEDAFMASLLADIDDSFWNAQPSPDPSPVKRKSPEKPRRRISSPNKATRLPISPTRPPVTPPRAQNSGMAADFDMNTFLDGCDDWDLDNMSDMLSPQTSKPDQTYVESMPRYQRDPCTRCVVQSVFDEPNCKKLVVRLDGTGELRSVLLQDHWKFMDIRPSDIINVLGTFECISPSSSKLTSQISVTSTRNLLIHHPDILMTATAIANAPQCRRKPLLSALVRSSSNVTPALVWGNMLHEVMQSCFRNSRWDEQWFEERIDEVVLNGLGELVKIDASIEMAKSELHKRAAGLRAFSDRYIADMPKDNAELSDTRDQQGKKLLAIARIFDIEEDIWSPTFGLKGKLDATIDAVISERKGLVDKPVLRRGPRPFEIKTGRTTAVLEHRAQTTLYNLLAAERYGVEVPSGLLYYTQHDEVVNVPSSHHEVRGLLSARNDMAAYMMRRMRVPKRGAESDEEPPVEEAFLPPTIDDERVCKRCYALDTCMLYRKAVENVVDITSPIADTYDLKTGHLTPSQSAFFKKWEALIALEEQDLIRFRKELWTLGAAEREKTGRCFSSMVLDESFILADKEADAFSKIHSYTYRFARQGGASAGSLLNGHMSVGDAITVSIEPHLLALARGFILSLTPHEVVLGVDHELDCNMLRTRLALLNDTGVSSGPVVFRIDRDELFSGMGRVRDNLAQLFYADGDTARLRLVVDLQAPRFAAGFELSSELASYCSHLNVNQKEAVQRVLAAEDYALLLGMPGTGKTTVVAALIRVLVSMGKTVLLASYTHSAVDTILRKLKDDADFGILRLGNVDKVHPDVREYTLSARRAPTTIEQLDFQLMNPPVVATTCLSIDHIPARKGGLEVSLFRRLSDAHPEGVVDLTHQYRMNSDIMTLSNTLIYSNRLRCGSEEVANRSLVLPNSSLLDSLHADEASAQQCWLRSLLAESSKAVFVDTDGIPAHDSRVGDLVQNETEASLVVQLTQALLRSGVREEQIGIISLYRQQIKLLSHRLHGHAGIEILTADRSQGRDKDCIIISMVRSNDAEQVGDLVKDWRRMNVSFTRARAKLVIFGSRKTLQTTPLLKQFFTLMEGKGWILPLAKGAEAEHAGLFSLPSHPTGKSPGKRAATEAAPQEPGTPTKENVLGVRPVKKVRVRGEEGVLKGRPILQDLVNDDL</sequence>
<keyword evidence="13" id="KW-0378">Hydrolase</keyword>
<dbReference type="CDD" id="cd18808">
    <property type="entry name" value="SF1_C_Upf1"/>
    <property type="match status" value="1"/>
</dbReference>
<keyword evidence="11" id="KW-0255">Endonuclease</keyword>
<evidence type="ECO:0000256" key="6">
    <source>
        <dbReference type="ARBA" id="ARBA00022485"/>
    </source>
</evidence>
<reference evidence="27 28" key="1">
    <citation type="journal article" date="2019" name="New Phytol.">
        <title>Comparative genomics reveals unique wood-decay strategies and fruiting body development in the Schizophyllaceae.</title>
        <authorList>
            <person name="Almasi E."/>
            <person name="Sahu N."/>
            <person name="Krizsan K."/>
            <person name="Balint B."/>
            <person name="Kovacs G.M."/>
            <person name="Kiss B."/>
            <person name="Cseklye J."/>
            <person name="Drula E."/>
            <person name="Henrissat B."/>
            <person name="Nagy I."/>
            <person name="Chovatia M."/>
            <person name="Adam C."/>
            <person name="LaButti K."/>
            <person name="Lipzen A."/>
            <person name="Riley R."/>
            <person name="Grigoriev I.V."/>
            <person name="Nagy L.G."/>
        </authorList>
    </citation>
    <scope>NUCLEOTIDE SEQUENCE [LARGE SCALE GENOMIC DNA]</scope>
    <source>
        <strain evidence="27 28">NL-1724</strain>
    </source>
</reference>
<evidence type="ECO:0000313" key="27">
    <source>
        <dbReference type="EMBL" id="TRM57387.1"/>
    </source>
</evidence>
<evidence type="ECO:0000259" key="26">
    <source>
        <dbReference type="Pfam" id="PF13087"/>
    </source>
</evidence>
<evidence type="ECO:0000256" key="3">
    <source>
        <dbReference type="ARBA" id="ARBA00007913"/>
    </source>
</evidence>
<dbReference type="GO" id="GO:0046872">
    <property type="term" value="F:metal ion binding"/>
    <property type="evidence" value="ECO:0007669"/>
    <property type="project" value="UniProtKB-KW"/>
</dbReference>
<dbReference type="GO" id="GO:0003677">
    <property type="term" value="F:DNA binding"/>
    <property type="evidence" value="ECO:0007669"/>
    <property type="project" value="UniProtKB-KW"/>
</dbReference>
<evidence type="ECO:0000256" key="4">
    <source>
        <dbReference type="ARBA" id="ARBA00012551"/>
    </source>
</evidence>
<dbReference type="InterPro" id="IPR027417">
    <property type="entry name" value="P-loop_NTPase"/>
</dbReference>
<evidence type="ECO:0000256" key="20">
    <source>
        <dbReference type="ARBA" id="ARBA00023242"/>
    </source>
</evidence>
<evidence type="ECO:0000256" key="1">
    <source>
        <dbReference type="ARBA" id="ARBA00001966"/>
    </source>
</evidence>
<evidence type="ECO:0000256" key="21">
    <source>
        <dbReference type="ARBA" id="ARBA00023268"/>
    </source>
</evidence>
<evidence type="ECO:0000256" key="16">
    <source>
        <dbReference type="ARBA" id="ARBA00023004"/>
    </source>
</evidence>
<keyword evidence="16" id="KW-0408">Iron</keyword>
<gene>
    <name evidence="27" type="ORF">BD626DRAFT_412137</name>
</gene>
<dbReference type="Pfam" id="PF13087">
    <property type="entry name" value="AAA_12"/>
    <property type="match status" value="1"/>
</dbReference>
<dbReference type="GO" id="GO:0006260">
    <property type="term" value="P:DNA replication"/>
    <property type="evidence" value="ECO:0007669"/>
    <property type="project" value="UniProtKB-KW"/>
</dbReference>
<dbReference type="GO" id="GO:0005634">
    <property type="term" value="C:nucleus"/>
    <property type="evidence" value="ECO:0007669"/>
    <property type="project" value="UniProtKB-SubCell"/>
</dbReference>
<evidence type="ECO:0000256" key="7">
    <source>
        <dbReference type="ARBA" id="ARBA00022705"/>
    </source>
</evidence>
<keyword evidence="7" id="KW-0235">DNA replication</keyword>
<keyword evidence="28" id="KW-1185">Reference proteome</keyword>
<comment type="caution">
    <text evidence="27">The sequence shown here is derived from an EMBL/GenBank/DDBJ whole genome shotgun (WGS) entry which is preliminary data.</text>
</comment>
<dbReference type="Gene3D" id="3.40.50.300">
    <property type="entry name" value="P-loop containing nucleotide triphosphate hydrolases"/>
    <property type="match status" value="2"/>
</dbReference>
<dbReference type="Pfam" id="PF08696">
    <property type="entry name" value="Dna2"/>
    <property type="match status" value="1"/>
</dbReference>
<dbReference type="GO" id="GO:0043139">
    <property type="term" value="F:5'-3' DNA helicase activity"/>
    <property type="evidence" value="ECO:0007669"/>
    <property type="project" value="TreeGrafter"/>
</dbReference>
<dbReference type="InterPro" id="IPR047187">
    <property type="entry name" value="SF1_C_Upf1"/>
</dbReference>
<comment type="cofactor">
    <cofactor evidence="1">
        <name>[4Fe-4S] cluster</name>
        <dbReference type="ChEBI" id="CHEBI:49883"/>
    </cofactor>
</comment>
<dbReference type="GO" id="GO:0005737">
    <property type="term" value="C:cytoplasm"/>
    <property type="evidence" value="ECO:0007669"/>
    <property type="project" value="TreeGrafter"/>
</dbReference>
<evidence type="ECO:0000256" key="18">
    <source>
        <dbReference type="ARBA" id="ARBA00023125"/>
    </source>
</evidence>
<name>A0A550BY01_9AGAR</name>
<dbReference type="InterPro" id="IPR014808">
    <property type="entry name" value="DNA_replication_fac_Dna2_N"/>
</dbReference>
<evidence type="ECO:0000256" key="11">
    <source>
        <dbReference type="ARBA" id="ARBA00022759"/>
    </source>
</evidence>
<proteinExistence type="inferred from homology"/>
<feature type="domain" description="DNA2/NAM7 helicase helicase" evidence="25">
    <location>
        <begin position="730"/>
        <end position="822"/>
    </location>
</feature>
<accession>A0A550BY01</accession>
<dbReference type="OrthoDB" id="6513042at2759"/>